<dbReference type="Pfam" id="PF13853">
    <property type="entry name" value="7tm_4"/>
    <property type="match status" value="1"/>
</dbReference>
<feature type="transmembrane region" description="Helical" evidence="13">
    <location>
        <begin position="99"/>
        <end position="120"/>
    </location>
</feature>
<keyword evidence="16" id="KW-1185">Reference proteome</keyword>
<evidence type="ECO:0000256" key="1">
    <source>
        <dbReference type="ARBA" id="ARBA00004651"/>
    </source>
</evidence>
<dbReference type="SMART" id="SM01381">
    <property type="entry name" value="7TM_GPCR_Srsx"/>
    <property type="match status" value="1"/>
</dbReference>
<evidence type="ECO:0000256" key="8">
    <source>
        <dbReference type="ARBA" id="ARBA00023136"/>
    </source>
</evidence>
<keyword evidence="4 12" id="KW-0812">Transmembrane</keyword>
<evidence type="ECO:0000256" key="11">
    <source>
        <dbReference type="ARBA" id="ARBA00023224"/>
    </source>
</evidence>
<feature type="domain" description="G-protein coupled receptors family 1 profile" evidence="14">
    <location>
        <begin position="41"/>
        <end position="288"/>
    </location>
</feature>
<organism evidence="15 16">
    <name type="scientific">Pyxicephalus adspersus</name>
    <name type="common">African bullfrog</name>
    <dbReference type="NCBI Taxonomy" id="30357"/>
    <lineage>
        <taxon>Eukaryota</taxon>
        <taxon>Metazoa</taxon>
        <taxon>Chordata</taxon>
        <taxon>Craniata</taxon>
        <taxon>Vertebrata</taxon>
        <taxon>Euteleostomi</taxon>
        <taxon>Amphibia</taxon>
        <taxon>Batrachia</taxon>
        <taxon>Anura</taxon>
        <taxon>Neobatrachia</taxon>
        <taxon>Ranoidea</taxon>
        <taxon>Pyxicephalidae</taxon>
        <taxon>Pyxicephalinae</taxon>
        <taxon>Pyxicephalus</taxon>
    </lineage>
</organism>
<dbReference type="GO" id="GO:0005886">
    <property type="term" value="C:plasma membrane"/>
    <property type="evidence" value="ECO:0007669"/>
    <property type="project" value="UniProtKB-SubCell"/>
</dbReference>
<keyword evidence="6 13" id="KW-1133">Transmembrane helix</keyword>
<comment type="caution">
    <text evidence="15">The sequence shown here is derived from an EMBL/GenBank/DDBJ whole genome shotgun (WGS) entry which is preliminary data.</text>
</comment>
<keyword evidence="11 12" id="KW-0807">Transducer</keyword>
<evidence type="ECO:0000313" key="16">
    <source>
        <dbReference type="Proteomes" id="UP001181693"/>
    </source>
</evidence>
<feature type="transmembrane region" description="Helical" evidence="13">
    <location>
        <begin position="271"/>
        <end position="290"/>
    </location>
</feature>
<dbReference type="GO" id="GO:0004930">
    <property type="term" value="F:G protein-coupled receptor activity"/>
    <property type="evidence" value="ECO:0007669"/>
    <property type="project" value="UniProtKB-KW"/>
</dbReference>
<keyword evidence="3 13" id="KW-0716">Sensory transduction</keyword>
<protein>
    <recommendedName>
        <fullName evidence="13">Olfactory receptor</fullName>
    </recommendedName>
</protein>
<dbReference type="InterPro" id="IPR000725">
    <property type="entry name" value="Olfact_rcpt"/>
</dbReference>
<feature type="transmembrane region" description="Helical" evidence="13">
    <location>
        <begin position="57"/>
        <end position="78"/>
    </location>
</feature>
<dbReference type="AlphaFoldDB" id="A0AAV3AK58"/>
<evidence type="ECO:0000256" key="12">
    <source>
        <dbReference type="RuleBase" id="RU000688"/>
    </source>
</evidence>
<dbReference type="FunFam" id="1.20.1070.10:FF:000010">
    <property type="entry name" value="Olfactory receptor"/>
    <property type="match status" value="1"/>
</dbReference>
<evidence type="ECO:0000256" key="13">
    <source>
        <dbReference type="RuleBase" id="RU363047"/>
    </source>
</evidence>
<dbReference type="PROSITE" id="PS00237">
    <property type="entry name" value="G_PROTEIN_RECEP_F1_1"/>
    <property type="match status" value="1"/>
</dbReference>
<dbReference type="PRINTS" id="PR00245">
    <property type="entry name" value="OLFACTORYR"/>
</dbReference>
<dbReference type="Gene3D" id="1.20.1070.10">
    <property type="entry name" value="Rhodopsin 7-helix transmembrane proteins"/>
    <property type="match status" value="1"/>
</dbReference>
<dbReference type="PRINTS" id="PR00237">
    <property type="entry name" value="GPCRRHODOPSN"/>
</dbReference>
<evidence type="ECO:0000256" key="3">
    <source>
        <dbReference type="ARBA" id="ARBA00022606"/>
    </source>
</evidence>
<comment type="similarity">
    <text evidence="12">Belongs to the G-protein coupled receptor 1 family.</text>
</comment>
<evidence type="ECO:0000313" key="15">
    <source>
        <dbReference type="EMBL" id="DBA25593.1"/>
    </source>
</evidence>
<keyword evidence="2 13" id="KW-1003">Cell membrane</keyword>
<feature type="transmembrane region" description="Helical" evidence="13">
    <location>
        <begin position="12"/>
        <end position="37"/>
    </location>
</feature>
<accession>A0AAV3AK58</accession>
<evidence type="ECO:0000256" key="10">
    <source>
        <dbReference type="ARBA" id="ARBA00023180"/>
    </source>
</evidence>
<evidence type="ECO:0000256" key="4">
    <source>
        <dbReference type="ARBA" id="ARBA00022692"/>
    </source>
</evidence>
<dbReference type="Proteomes" id="UP001181693">
    <property type="component" value="Unassembled WGS sequence"/>
</dbReference>
<evidence type="ECO:0000256" key="5">
    <source>
        <dbReference type="ARBA" id="ARBA00022725"/>
    </source>
</evidence>
<evidence type="ECO:0000256" key="6">
    <source>
        <dbReference type="ARBA" id="ARBA00022989"/>
    </source>
</evidence>
<evidence type="ECO:0000259" key="14">
    <source>
        <dbReference type="PROSITE" id="PS50262"/>
    </source>
</evidence>
<feature type="transmembrane region" description="Helical" evidence="13">
    <location>
        <begin position="152"/>
        <end position="169"/>
    </location>
</feature>
<keyword evidence="10" id="KW-0325">Glycoprotein</keyword>
<keyword evidence="9 12" id="KW-0675">Receptor</keyword>
<dbReference type="PANTHER" id="PTHR26453">
    <property type="entry name" value="OLFACTORY RECEPTOR"/>
    <property type="match status" value="1"/>
</dbReference>
<feature type="transmembrane region" description="Helical" evidence="13">
    <location>
        <begin position="237"/>
        <end position="259"/>
    </location>
</feature>
<dbReference type="PROSITE" id="PS50262">
    <property type="entry name" value="G_PROTEIN_RECEP_F1_2"/>
    <property type="match status" value="1"/>
</dbReference>
<sequence length="308" mass="35056">MEPQNQTFFKEFILVGFSQSLLECIFIFLALLLMYFFTVFGNMFLIAAVITNPKLHLPMYFFLCNLSFIDLCYSSAFLPKALIDIFSIRRTISISGCMVQMYSGIYLGSVESFLLAVMAYDRYAAISFPLYYNTLINLKICRTIAIIKWPGYFFISVVPFTLQPLIFCATNKLDHFVCEMLAVLELACGNLTFFKLTTIAVSLFTLVLPLVFIVVSYVLIISSILKIRTTDGRSKAFSTCASHLTVVSLYYGTCISMYMGQNKSFSSNLKYVSIVYGVITPVLNPLIYSLRNKDVKKAFHKMFVRVIY</sequence>
<gene>
    <name evidence="15" type="ORF">GDO54_009968</name>
</gene>
<dbReference type="SUPFAM" id="SSF81321">
    <property type="entry name" value="Family A G protein-coupled receptor-like"/>
    <property type="match status" value="1"/>
</dbReference>
<evidence type="ECO:0000256" key="9">
    <source>
        <dbReference type="ARBA" id="ARBA00023170"/>
    </source>
</evidence>
<comment type="subcellular location">
    <subcellularLocation>
        <location evidence="1 13">Cell membrane</location>
        <topology evidence="1 13">Multi-pass membrane protein</topology>
    </subcellularLocation>
</comment>
<keyword evidence="5 13" id="KW-0552">Olfaction</keyword>
<dbReference type="InterPro" id="IPR000276">
    <property type="entry name" value="GPCR_Rhodpsn"/>
</dbReference>
<evidence type="ECO:0000256" key="2">
    <source>
        <dbReference type="ARBA" id="ARBA00022475"/>
    </source>
</evidence>
<feature type="transmembrane region" description="Helical" evidence="13">
    <location>
        <begin position="199"/>
        <end position="225"/>
    </location>
</feature>
<evidence type="ECO:0000256" key="7">
    <source>
        <dbReference type="ARBA" id="ARBA00023040"/>
    </source>
</evidence>
<keyword evidence="8 13" id="KW-0472">Membrane</keyword>
<proteinExistence type="inferred from homology"/>
<dbReference type="EMBL" id="DYDO01000004">
    <property type="protein sequence ID" value="DBA25593.1"/>
    <property type="molecule type" value="Genomic_DNA"/>
</dbReference>
<dbReference type="GO" id="GO:0004984">
    <property type="term" value="F:olfactory receptor activity"/>
    <property type="evidence" value="ECO:0007669"/>
    <property type="project" value="InterPro"/>
</dbReference>
<reference evidence="15" key="1">
    <citation type="thesis" date="2020" institute="ProQuest LLC" country="789 East Eisenhower Parkway, Ann Arbor, MI, USA">
        <title>Comparative Genomics and Chromosome Evolution.</title>
        <authorList>
            <person name="Mudd A.B."/>
        </authorList>
    </citation>
    <scope>NUCLEOTIDE SEQUENCE</scope>
    <source>
        <strain evidence="15">1538</strain>
        <tissue evidence="15">Blood</tissue>
    </source>
</reference>
<dbReference type="InterPro" id="IPR017452">
    <property type="entry name" value="GPCR_Rhodpsn_7TM"/>
</dbReference>
<keyword evidence="7 12" id="KW-0297">G-protein coupled receptor</keyword>
<name>A0AAV3AK58_PYXAD</name>